<dbReference type="SUPFAM" id="SSF56300">
    <property type="entry name" value="Metallo-dependent phosphatases"/>
    <property type="match status" value="1"/>
</dbReference>
<dbReference type="AlphaFoldDB" id="T1CB25"/>
<feature type="non-terminal residue" evidence="2">
    <location>
        <position position="147"/>
    </location>
</feature>
<protein>
    <submittedName>
        <fullName evidence="2">Serine/threonine protein phosphatase</fullName>
    </submittedName>
</protein>
<accession>T1CB25</accession>
<evidence type="ECO:0000259" key="1">
    <source>
        <dbReference type="Pfam" id="PF00149"/>
    </source>
</evidence>
<dbReference type="PANTHER" id="PTHR42850:SF2">
    <property type="entry name" value="BLL5683 PROTEIN"/>
    <property type="match status" value="1"/>
</dbReference>
<dbReference type="EMBL" id="AUZY01000171">
    <property type="protein sequence ID" value="EQD79402.1"/>
    <property type="molecule type" value="Genomic_DNA"/>
</dbReference>
<dbReference type="GO" id="GO:0005737">
    <property type="term" value="C:cytoplasm"/>
    <property type="evidence" value="ECO:0007669"/>
    <property type="project" value="TreeGrafter"/>
</dbReference>
<name>T1CB25_9ZZZZ</name>
<dbReference type="Gene3D" id="3.60.21.10">
    <property type="match status" value="1"/>
</dbReference>
<gene>
    <name evidence="2" type="ORF">B1B_00223</name>
</gene>
<feature type="domain" description="Calcineurin-like phosphoesterase" evidence="1">
    <location>
        <begin position="3"/>
        <end position="137"/>
    </location>
</feature>
<comment type="caution">
    <text evidence="2">The sequence shown here is derived from an EMBL/GenBank/DDBJ whole genome shotgun (WGS) entry which is preliminary data.</text>
</comment>
<dbReference type="CDD" id="cd00838">
    <property type="entry name" value="MPP_superfamily"/>
    <property type="match status" value="1"/>
</dbReference>
<dbReference type="InterPro" id="IPR050126">
    <property type="entry name" value="Ap4A_hydrolase"/>
</dbReference>
<proteinExistence type="predicted"/>
<reference evidence="2" key="1">
    <citation type="submission" date="2013-08" db="EMBL/GenBank/DDBJ databases">
        <authorList>
            <person name="Mendez C."/>
            <person name="Richter M."/>
            <person name="Ferrer M."/>
            <person name="Sanchez J."/>
        </authorList>
    </citation>
    <scope>NUCLEOTIDE SEQUENCE</scope>
</reference>
<reference evidence="2" key="2">
    <citation type="journal article" date="2014" name="ISME J.">
        <title>Microbial stratification in low pH oxic and suboxic macroscopic growths along an acid mine drainage.</title>
        <authorList>
            <person name="Mendez-Garcia C."/>
            <person name="Mesa V."/>
            <person name="Sprenger R.R."/>
            <person name="Richter M."/>
            <person name="Diez M.S."/>
            <person name="Solano J."/>
            <person name="Bargiela R."/>
            <person name="Golyshina O.V."/>
            <person name="Manteca A."/>
            <person name="Ramos J.L."/>
            <person name="Gallego J.R."/>
            <person name="Llorente I."/>
            <person name="Martins Dos Santos V.A."/>
            <person name="Jensen O.N."/>
            <person name="Pelaez A.I."/>
            <person name="Sanchez J."/>
            <person name="Ferrer M."/>
        </authorList>
    </citation>
    <scope>NUCLEOTIDE SEQUENCE</scope>
</reference>
<dbReference type="InterPro" id="IPR029052">
    <property type="entry name" value="Metallo-depent_PP-like"/>
</dbReference>
<sequence>MSRVLIASDIHANVEAAKEMFKVVSYDFGIYLGDIVDYGPKPSEAIQLVRDKFDEVIQGNHDYAASHGADDMCSPQNKEISEYTRQNITRKFLSKEELVYLGSLKRSLISDVDGMRLACFHGKPDDPLFGYLYPWEIAEGKIQVIRG</sequence>
<dbReference type="Pfam" id="PF00149">
    <property type="entry name" value="Metallophos"/>
    <property type="match status" value="1"/>
</dbReference>
<organism evidence="2">
    <name type="scientific">mine drainage metagenome</name>
    <dbReference type="NCBI Taxonomy" id="410659"/>
    <lineage>
        <taxon>unclassified sequences</taxon>
        <taxon>metagenomes</taxon>
        <taxon>ecological metagenomes</taxon>
    </lineage>
</organism>
<dbReference type="GO" id="GO:0016791">
    <property type="term" value="F:phosphatase activity"/>
    <property type="evidence" value="ECO:0007669"/>
    <property type="project" value="TreeGrafter"/>
</dbReference>
<evidence type="ECO:0000313" key="2">
    <source>
        <dbReference type="EMBL" id="EQD79402.1"/>
    </source>
</evidence>
<dbReference type="PANTHER" id="PTHR42850">
    <property type="entry name" value="METALLOPHOSPHOESTERASE"/>
    <property type="match status" value="1"/>
</dbReference>
<dbReference type="InterPro" id="IPR004843">
    <property type="entry name" value="Calcineurin-like_PHP"/>
</dbReference>